<dbReference type="PANTHER" id="PTHR23511:SF5">
    <property type="entry name" value="MAJOR FACILITATOR-TYPE TRANSPORTER HXNZ-RELATED"/>
    <property type="match status" value="1"/>
</dbReference>
<comment type="similarity">
    <text evidence="2">Belongs to the major facilitator superfamily.</text>
</comment>
<dbReference type="Gene3D" id="1.20.1250.20">
    <property type="entry name" value="MFS general substrate transporter like domains"/>
    <property type="match status" value="1"/>
</dbReference>
<evidence type="ECO:0000313" key="9">
    <source>
        <dbReference type="EMBL" id="KAJ8945672.1"/>
    </source>
</evidence>
<dbReference type="SUPFAM" id="SSF103473">
    <property type="entry name" value="MFS general substrate transporter"/>
    <property type="match status" value="1"/>
</dbReference>
<feature type="transmembrane region" description="Helical" evidence="7">
    <location>
        <begin position="154"/>
        <end position="176"/>
    </location>
</feature>
<feature type="transmembrane region" description="Helical" evidence="7">
    <location>
        <begin position="196"/>
        <end position="215"/>
    </location>
</feature>
<keyword evidence="4 7" id="KW-0812">Transmembrane</keyword>
<feature type="transmembrane region" description="Helical" evidence="7">
    <location>
        <begin position="291"/>
        <end position="309"/>
    </location>
</feature>
<evidence type="ECO:0000256" key="4">
    <source>
        <dbReference type="ARBA" id="ARBA00022692"/>
    </source>
</evidence>
<sequence length="410" mass="46172">MSQTNAEVPRTLLFEDVLPKTGWGLYYKFMVGMACATSFMHGSAFLSLPFSIPLSTCEHAVTQKILLTLHTGFCLGRSIGGLVLNSLSDVYGRKRFLSYSLAIIFLSSFTAAFAYNYYVITFSAFILASGLESNFCVLRIHLAEILPKNRRGYYLALCDVFWTLGYISLSIFAILMKTPSVIETRAMDMRLTTWRMIFAICGGLSIILACTTALLEESPRYFLHVKKHYLALLTLKQFYAINRSSYGETFDVSVKEADLRNIVQDDLSVYPEPEGFVNIFERVATLIFKSARSLIAGPFLASTAILLIVKTSLTMLGPLEVNIWLAKRLETNSTVLEGIDFVYLDGMRNLSMCNLLEENRTLYYLYFALASNYLLGKIFVMLSIDTCGRRVNCDLIALDLMNIMILFSNN</sequence>
<dbReference type="Proteomes" id="UP001162162">
    <property type="component" value="Unassembled WGS sequence"/>
</dbReference>
<evidence type="ECO:0000256" key="5">
    <source>
        <dbReference type="ARBA" id="ARBA00022989"/>
    </source>
</evidence>
<organism evidence="9 10">
    <name type="scientific">Aromia moschata</name>
    <dbReference type="NCBI Taxonomy" id="1265417"/>
    <lineage>
        <taxon>Eukaryota</taxon>
        <taxon>Metazoa</taxon>
        <taxon>Ecdysozoa</taxon>
        <taxon>Arthropoda</taxon>
        <taxon>Hexapoda</taxon>
        <taxon>Insecta</taxon>
        <taxon>Pterygota</taxon>
        <taxon>Neoptera</taxon>
        <taxon>Endopterygota</taxon>
        <taxon>Coleoptera</taxon>
        <taxon>Polyphaga</taxon>
        <taxon>Cucujiformia</taxon>
        <taxon>Chrysomeloidea</taxon>
        <taxon>Cerambycidae</taxon>
        <taxon>Cerambycinae</taxon>
        <taxon>Callichromatini</taxon>
        <taxon>Aromia</taxon>
    </lineage>
</organism>
<dbReference type="EMBL" id="JAPWTK010000211">
    <property type="protein sequence ID" value="KAJ8945672.1"/>
    <property type="molecule type" value="Genomic_DNA"/>
</dbReference>
<dbReference type="PANTHER" id="PTHR23511">
    <property type="entry name" value="SYNAPTIC VESICLE GLYCOPROTEIN 2"/>
    <property type="match status" value="1"/>
</dbReference>
<dbReference type="GO" id="GO:0022857">
    <property type="term" value="F:transmembrane transporter activity"/>
    <property type="evidence" value="ECO:0007669"/>
    <property type="project" value="InterPro"/>
</dbReference>
<protein>
    <recommendedName>
        <fullName evidence="8">Major facilitator superfamily (MFS) profile domain-containing protein</fullName>
    </recommendedName>
</protein>
<dbReference type="InterPro" id="IPR036259">
    <property type="entry name" value="MFS_trans_sf"/>
</dbReference>
<feature type="domain" description="Major facilitator superfamily (MFS) profile" evidence="8">
    <location>
        <begin position="30"/>
        <end position="410"/>
    </location>
</feature>
<proteinExistence type="inferred from homology"/>
<gene>
    <name evidence="9" type="ORF">NQ318_012390</name>
</gene>
<keyword evidence="10" id="KW-1185">Reference proteome</keyword>
<comment type="subcellular location">
    <subcellularLocation>
        <location evidence="1">Membrane</location>
        <topology evidence="1">Multi-pass membrane protein</topology>
    </subcellularLocation>
</comment>
<dbReference type="InterPro" id="IPR020846">
    <property type="entry name" value="MFS_dom"/>
</dbReference>
<feature type="transmembrane region" description="Helical" evidence="7">
    <location>
        <begin position="96"/>
        <end position="118"/>
    </location>
</feature>
<dbReference type="PROSITE" id="PS50850">
    <property type="entry name" value="MFS"/>
    <property type="match status" value="1"/>
</dbReference>
<feature type="transmembrane region" description="Helical" evidence="7">
    <location>
        <begin position="65"/>
        <end position="84"/>
    </location>
</feature>
<name>A0AAV8Y2K9_9CUCU</name>
<evidence type="ECO:0000313" key="10">
    <source>
        <dbReference type="Proteomes" id="UP001162162"/>
    </source>
</evidence>
<feature type="transmembrane region" description="Helical" evidence="7">
    <location>
        <begin position="25"/>
        <end position="45"/>
    </location>
</feature>
<evidence type="ECO:0000256" key="3">
    <source>
        <dbReference type="ARBA" id="ARBA00022448"/>
    </source>
</evidence>
<evidence type="ECO:0000259" key="8">
    <source>
        <dbReference type="PROSITE" id="PS50850"/>
    </source>
</evidence>
<dbReference type="InterPro" id="IPR005828">
    <property type="entry name" value="MFS_sugar_transport-like"/>
</dbReference>
<comment type="caution">
    <text evidence="9">The sequence shown here is derived from an EMBL/GenBank/DDBJ whole genome shotgun (WGS) entry which is preliminary data.</text>
</comment>
<dbReference type="GO" id="GO:0016020">
    <property type="term" value="C:membrane"/>
    <property type="evidence" value="ECO:0007669"/>
    <property type="project" value="UniProtKB-SubCell"/>
</dbReference>
<evidence type="ECO:0000256" key="7">
    <source>
        <dbReference type="SAM" id="Phobius"/>
    </source>
</evidence>
<feature type="transmembrane region" description="Helical" evidence="7">
    <location>
        <begin position="363"/>
        <end position="384"/>
    </location>
</feature>
<evidence type="ECO:0000256" key="2">
    <source>
        <dbReference type="ARBA" id="ARBA00008335"/>
    </source>
</evidence>
<keyword evidence="5 7" id="KW-1133">Transmembrane helix</keyword>
<accession>A0AAV8Y2K9</accession>
<keyword evidence="3" id="KW-0813">Transport</keyword>
<evidence type="ECO:0000256" key="1">
    <source>
        <dbReference type="ARBA" id="ARBA00004141"/>
    </source>
</evidence>
<feature type="transmembrane region" description="Helical" evidence="7">
    <location>
        <begin position="124"/>
        <end position="142"/>
    </location>
</feature>
<evidence type="ECO:0000256" key="6">
    <source>
        <dbReference type="ARBA" id="ARBA00023136"/>
    </source>
</evidence>
<reference evidence="9" key="1">
    <citation type="journal article" date="2023" name="Insect Mol. Biol.">
        <title>Genome sequencing provides insights into the evolution of gene families encoding plant cell wall-degrading enzymes in longhorned beetles.</title>
        <authorList>
            <person name="Shin N.R."/>
            <person name="Okamura Y."/>
            <person name="Kirsch R."/>
            <person name="Pauchet Y."/>
        </authorList>
    </citation>
    <scope>NUCLEOTIDE SEQUENCE</scope>
    <source>
        <strain evidence="9">AMC_N1</strain>
    </source>
</reference>
<dbReference type="AlphaFoldDB" id="A0AAV8Y2K9"/>
<keyword evidence="6 7" id="KW-0472">Membrane</keyword>
<dbReference type="Pfam" id="PF00083">
    <property type="entry name" value="Sugar_tr"/>
    <property type="match status" value="1"/>
</dbReference>